<keyword evidence="2" id="KW-1133">Transmembrane helix</keyword>
<evidence type="ECO:0000313" key="4">
    <source>
        <dbReference type="EMBL" id="URN93409.1"/>
    </source>
</evidence>
<dbReference type="SUPFAM" id="SSF158791">
    <property type="entry name" value="MgtE N-terminal domain-like"/>
    <property type="match status" value="1"/>
</dbReference>
<keyword evidence="2" id="KW-0472">Membrane</keyword>
<feature type="transmembrane region" description="Helical" evidence="2">
    <location>
        <begin position="17"/>
        <end position="38"/>
    </location>
</feature>
<accession>A0A9J6ZC40</accession>
<dbReference type="InterPro" id="IPR006668">
    <property type="entry name" value="Mg_transptr_MgtE_intracell_dom"/>
</dbReference>
<proteinExistence type="predicted"/>
<keyword evidence="2" id="KW-0812">Transmembrane</keyword>
<dbReference type="Gene3D" id="1.25.60.10">
    <property type="entry name" value="MgtE N-terminal domain-like"/>
    <property type="match status" value="1"/>
</dbReference>
<dbReference type="InterPro" id="IPR038076">
    <property type="entry name" value="MgtE_N_sf"/>
</dbReference>
<reference evidence="4" key="1">
    <citation type="submission" date="2022-05" db="EMBL/GenBank/DDBJ databases">
        <title>Novel bacterial taxa in a minimal lignocellulolytic consortium and its capacity to transform plastics disclosed by genome-resolved metagenomics.</title>
        <authorList>
            <person name="Rodriguez C.A.D."/>
            <person name="Diaz-Garcia L."/>
            <person name="Herrera K."/>
            <person name="Tarazona N.A."/>
            <person name="Sproer C."/>
            <person name="Overmann J."/>
            <person name="Jimenez D.J."/>
        </authorList>
    </citation>
    <scope>NUCLEOTIDE SEQUENCE</scope>
    <source>
        <strain evidence="4">MAG5</strain>
    </source>
</reference>
<dbReference type="Proteomes" id="UP001056756">
    <property type="component" value="Chromosome"/>
</dbReference>
<gene>
    <name evidence="4" type="ORF">NAG76_16445</name>
</gene>
<feature type="coiled-coil region" evidence="1">
    <location>
        <begin position="76"/>
        <end position="138"/>
    </location>
</feature>
<evidence type="ECO:0000256" key="1">
    <source>
        <dbReference type="SAM" id="Coils"/>
    </source>
</evidence>
<protein>
    <submittedName>
        <fullName evidence="4">MgtE protein</fullName>
    </submittedName>
</protein>
<dbReference type="KEGG" id="plig:NAG76_16445"/>
<sequence length="301" mass="32910">MAAIDEEKQETSFIERLMFVLIPIVFLVVLLGVLLTLFDIDFRAGVIKVGQDIPIVRNFLPEPTEGSTGSDGSVRTDKFNEKLTALESELATVRAELAEATTVKTSQESTITTLQEENDQLKQNVAESKLTDEEYNNRIVELASMFAKMTPSKAAPIMQSMTLDEMALIFSQMRADDRVKIMEKMTPQIAADVTLKLKDNDSVLNMEIAALQAQVKKLQTSSATTATASQVSDAELAATFSDMEPKAAADMLVKMMDISSSKVLRILKASTSTARSAILEEIAAVNKNTAAMLVTKLMQDS</sequence>
<dbReference type="AlphaFoldDB" id="A0A9J6ZC40"/>
<evidence type="ECO:0000256" key="2">
    <source>
        <dbReference type="SAM" id="Phobius"/>
    </source>
</evidence>
<evidence type="ECO:0000313" key="5">
    <source>
        <dbReference type="Proteomes" id="UP001056756"/>
    </source>
</evidence>
<name>A0A9J6ZC40_9BACL</name>
<organism evidence="4 5">
    <name type="scientific">Candidatus Pristimantibacillus lignocellulolyticus</name>
    <dbReference type="NCBI Taxonomy" id="2994561"/>
    <lineage>
        <taxon>Bacteria</taxon>
        <taxon>Bacillati</taxon>
        <taxon>Bacillota</taxon>
        <taxon>Bacilli</taxon>
        <taxon>Bacillales</taxon>
        <taxon>Paenibacillaceae</taxon>
        <taxon>Candidatus Pristimantibacillus</taxon>
    </lineage>
</organism>
<evidence type="ECO:0000259" key="3">
    <source>
        <dbReference type="Pfam" id="PF03448"/>
    </source>
</evidence>
<dbReference type="Pfam" id="PF03448">
    <property type="entry name" value="MgtE_N"/>
    <property type="match status" value="1"/>
</dbReference>
<feature type="domain" description="Magnesium transporter MgtE intracellular" evidence="3">
    <location>
        <begin position="141"/>
        <end position="198"/>
    </location>
</feature>
<keyword evidence="1" id="KW-0175">Coiled coil</keyword>
<dbReference type="EMBL" id="CP097899">
    <property type="protein sequence ID" value="URN93409.1"/>
    <property type="molecule type" value="Genomic_DNA"/>
</dbReference>